<evidence type="ECO:0000313" key="2">
    <source>
        <dbReference type="EMBL" id="KAI8036423.1"/>
    </source>
</evidence>
<reference evidence="2" key="1">
    <citation type="journal article" date="2023" name="Genome Biol. Evol.">
        <title>Long-read-based Genome Assembly of Drosophila gunungcola Reveals Fewer Chemosensory Genes in Flower-breeding Species.</title>
        <authorList>
            <person name="Negi A."/>
            <person name="Liao B.Y."/>
            <person name="Yeh S.D."/>
        </authorList>
    </citation>
    <scope>NUCLEOTIDE SEQUENCE</scope>
    <source>
        <strain evidence="2">Sukarami</strain>
    </source>
</reference>
<comment type="caution">
    <text evidence="2">The sequence shown here is derived from an EMBL/GenBank/DDBJ whole genome shotgun (WGS) entry which is preliminary data.</text>
</comment>
<sequence>MDPWHRPCVHDRTTIPPTVRSCRLLSVEQLIVQLCQPQKSSAAPAPAVSRDGSTGAVDAKAEGGRKSSEYGKWNKNRNPEGVWTWIPIPCPNEYPYPLCAECWL</sequence>
<proteinExistence type="predicted"/>
<organism evidence="2 3">
    <name type="scientific">Drosophila gunungcola</name>
    <name type="common">fruit fly</name>
    <dbReference type="NCBI Taxonomy" id="103775"/>
    <lineage>
        <taxon>Eukaryota</taxon>
        <taxon>Metazoa</taxon>
        <taxon>Ecdysozoa</taxon>
        <taxon>Arthropoda</taxon>
        <taxon>Hexapoda</taxon>
        <taxon>Insecta</taxon>
        <taxon>Pterygota</taxon>
        <taxon>Neoptera</taxon>
        <taxon>Endopterygota</taxon>
        <taxon>Diptera</taxon>
        <taxon>Brachycera</taxon>
        <taxon>Muscomorpha</taxon>
        <taxon>Ephydroidea</taxon>
        <taxon>Drosophilidae</taxon>
        <taxon>Drosophila</taxon>
        <taxon>Sophophora</taxon>
    </lineage>
</organism>
<dbReference type="Proteomes" id="UP001059596">
    <property type="component" value="Unassembled WGS sequence"/>
</dbReference>
<feature type="compositionally biased region" description="Basic and acidic residues" evidence="1">
    <location>
        <begin position="59"/>
        <end position="69"/>
    </location>
</feature>
<gene>
    <name evidence="2" type="ORF">M5D96_010728</name>
</gene>
<accession>A0A9P9YG99</accession>
<feature type="region of interest" description="Disordered" evidence="1">
    <location>
        <begin position="40"/>
        <end position="73"/>
    </location>
</feature>
<dbReference type="EMBL" id="JAMKOV010000019">
    <property type="protein sequence ID" value="KAI8036423.1"/>
    <property type="molecule type" value="Genomic_DNA"/>
</dbReference>
<evidence type="ECO:0000256" key="1">
    <source>
        <dbReference type="SAM" id="MobiDB-lite"/>
    </source>
</evidence>
<dbReference type="AlphaFoldDB" id="A0A9P9YG99"/>
<evidence type="ECO:0000313" key="3">
    <source>
        <dbReference type="Proteomes" id="UP001059596"/>
    </source>
</evidence>
<protein>
    <submittedName>
        <fullName evidence="2">Uncharacterized protein</fullName>
    </submittedName>
</protein>
<keyword evidence="3" id="KW-1185">Reference proteome</keyword>
<name>A0A9P9YG99_9MUSC</name>